<keyword evidence="2" id="KW-1185">Reference proteome</keyword>
<evidence type="ECO:0000313" key="2">
    <source>
        <dbReference type="Proteomes" id="UP000249497"/>
    </source>
</evidence>
<evidence type="ECO:0000313" key="1">
    <source>
        <dbReference type="EMBL" id="RAH81154.1"/>
    </source>
</evidence>
<organism evidence="1 2">
    <name type="scientific">Aspergillus japonicus CBS 114.51</name>
    <dbReference type="NCBI Taxonomy" id="1448312"/>
    <lineage>
        <taxon>Eukaryota</taxon>
        <taxon>Fungi</taxon>
        <taxon>Dikarya</taxon>
        <taxon>Ascomycota</taxon>
        <taxon>Pezizomycotina</taxon>
        <taxon>Eurotiomycetes</taxon>
        <taxon>Eurotiomycetidae</taxon>
        <taxon>Eurotiales</taxon>
        <taxon>Aspergillaceae</taxon>
        <taxon>Aspergillus</taxon>
        <taxon>Aspergillus subgen. Circumdati</taxon>
    </lineage>
</organism>
<dbReference type="AlphaFoldDB" id="A0A8T8WZQ8"/>
<dbReference type="EMBL" id="KZ824797">
    <property type="protein sequence ID" value="RAH81154.1"/>
    <property type="molecule type" value="Genomic_DNA"/>
</dbReference>
<dbReference type="RefSeq" id="XP_025527048.1">
    <property type="nucleotide sequence ID" value="XM_025672190.1"/>
</dbReference>
<reference evidence="1 2" key="1">
    <citation type="submission" date="2018-02" db="EMBL/GenBank/DDBJ databases">
        <title>The genomes of Aspergillus section Nigri reveals drivers in fungal speciation.</title>
        <authorList>
            <consortium name="DOE Joint Genome Institute"/>
            <person name="Vesth T.C."/>
            <person name="Nybo J."/>
            <person name="Theobald S."/>
            <person name="Brandl J."/>
            <person name="Frisvad J.C."/>
            <person name="Nielsen K.F."/>
            <person name="Lyhne E.K."/>
            <person name="Kogle M.E."/>
            <person name="Kuo A."/>
            <person name="Riley R."/>
            <person name="Clum A."/>
            <person name="Nolan M."/>
            <person name="Lipzen A."/>
            <person name="Salamov A."/>
            <person name="Henrissat B."/>
            <person name="Wiebenga A."/>
            <person name="De vries R.P."/>
            <person name="Grigoriev I.V."/>
            <person name="Mortensen U.H."/>
            <person name="Andersen M.R."/>
            <person name="Baker S.E."/>
        </authorList>
    </citation>
    <scope>NUCLEOTIDE SEQUENCE [LARGE SCALE GENOMIC DNA]</scope>
    <source>
        <strain evidence="1 2">CBS 114.51</strain>
    </source>
</reference>
<gene>
    <name evidence="1" type="ORF">BO86DRAFT_389644</name>
</gene>
<proteinExistence type="predicted"/>
<dbReference type="GeneID" id="37175882"/>
<protein>
    <submittedName>
        <fullName evidence="1">Uncharacterized protein</fullName>
    </submittedName>
</protein>
<accession>A0A8T8WZQ8</accession>
<sequence length="86" mass="9649">MCCVLRFLPQNVGPSDTPGLTQVQVLSRASRPADGIDPRLPSMSAIRAAWHPSNPRHRTDTLSFLGLNHICVLAPPGFRRRRNRMY</sequence>
<dbReference type="Proteomes" id="UP000249497">
    <property type="component" value="Unassembled WGS sequence"/>
</dbReference>
<name>A0A8T8WZQ8_ASPJA</name>